<accession>A0AAN4ZH49</accession>
<keyword evidence="1" id="KW-1133">Transmembrane helix</keyword>
<evidence type="ECO:0000256" key="1">
    <source>
        <dbReference type="SAM" id="Phobius"/>
    </source>
</evidence>
<dbReference type="AlphaFoldDB" id="A0AAN4ZH49"/>
<comment type="caution">
    <text evidence="2">The sequence shown here is derived from an EMBL/GenBank/DDBJ whole genome shotgun (WGS) entry which is preliminary data.</text>
</comment>
<organism evidence="2 3">
    <name type="scientific">Pristionchus mayeri</name>
    <dbReference type="NCBI Taxonomy" id="1317129"/>
    <lineage>
        <taxon>Eukaryota</taxon>
        <taxon>Metazoa</taxon>
        <taxon>Ecdysozoa</taxon>
        <taxon>Nematoda</taxon>
        <taxon>Chromadorea</taxon>
        <taxon>Rhabditida</taxon>
        <taxon>Rhabditina</taxon>
        <taxon>Diplogasteromorpha</taxon>
        <taxon>Diplogasteroidea</taxon>
        <taxon>Neodiplogasteridae</taxon>
        <taxon>Pristionchus</taxon>
    </lineage>
</organism>
<protein>
    <submittedName>
        <fullName evidence="2">Uncharacterized protein</fullName>
    </submittedName>
</protein>
<keyword evidence="1" id="KW-0472">Membrane</keyword>
<proteinExistence type="predicted"/>
<keyword evidence="3" id="KW-1185">Reference proteome</keyword>
<dbReference type="Proteomes" id="UP001328107">
    <property type="component" value="Unassembled WGS sequence"/>
</dbReference>
<evidence type="ECO:0000313" key="2">
    <source>
        <dbReference type="EMBL" id="GMR40711.1"/>
    </source>
</evidence>
<sequence>HNNDFGIHMNFAPSHAATHSTCVIATPMYIQALPPALHVTVTIAVFGSAGSKTVPPPAPSPPFTSMLAFCPKHVKVLSKHPAALFVVISPSIILGVSGSCVTLIRLPEQLRQFPAGIPGPPGLVAMQPSAAEIRDERRTR</sequence>
<keyword evidence="1" id="KW-0812">Transmembrane</keyword>
<feature type="non-terminal residue" evidence="2">
    <location>
        <position position="1"/>
    </location>
</feature>
<evidence type="ECO:0000313" key="3">
    <source>
        <dbReference type="Proteomes" id="UP001328107"/>
    </source>
</evidence>
<feature type="transmembrane region" description="Helical" evidence="1">
    <location>
        <begin position="82"/>
        <end position="104"/>
    </location>
</feature>
<gene>
    <name evidence="2" type="ORF">PMAYCL1PPCAC_10906</name>
</gene>
<reference evidence="3" key="1">
    <citation type="submission" date="2022-10" db="EMBL/GenBank/DDBJ databases">
        <title>Genome assembly of Pristionchus species.</title>
        <authorList>
            <person name="Yoshida K."/>
            <person name="Sommer R.J."/>
        </authorList>
    </citation>
    <scope>NUCLEOTIDE SEQUENCE [LARGE SCALE GENOMIC DNA]</scope>
    <source>
        <strain evidence="3">RS5460</strain>
    </source>
</reference>
<name>A0AAN4ZH49_9BILA</name>
<dbReference type="EMBL" id="BTRK01000003">
    <property type="protein sequence ID" value="GMR40711.1"/>
    <property type="molecule type" value="Genomic_DNA"/>
</dbReference>